<reference evidence="2 3" key="1">
    <citation type="submission" date="2019-07" db="EMBL/GenBank/DDBJ databases">
        <title>Complete Genome Sequence and Methylome Analysis of Nocardia otitidis-caviarum NEB252.</title>
        <authorList>
            <person name="Fomenkov A."/>
            <person name="Anton B.P."/>
            <person name="Vincze T."/>
            <person name="Roberts R.J."/>
        </authorList>
    </citation>
    <scope>NUCLEOTIDE SEQUENCE [LARGE SCALE GENOMIC DNA]</scope>
    <source>
        <strain evidence="2 3">NEB252</strain>
    </source>
</reference>
<dbReference type="KEGG" id="nod:FOH10_21820"/>
<evidence type="ECO:0000256" key="1">
    <source>
        <dbReference type="SAM" id="MobiDB-lite"/>
    </source>
</evidence>
<feature type="region of interest" description="Disordered" evidence="1">
    <location>
        <begin position="99"/>
        <end position="120"/>
    </location>
</feature>
<dbReference type="EMBL" id="CP041695">
    <property type="protein sequence ID" value="QDP80958.1"/>
    <property type="molecule type" value="Genomic_DNA"/>
</dbReference>
<name>A0A516NPZ0_9NOCA</name>
<organism evidence="2 3">
    <name type="scientific">Nocardia otitidiscaviarum</name>
    <dbReference type="NCBI Taxonomy" id="1823"/>
    <lineage>
        <taxon>Bacteria</taxon>
        <taxon>Bacillati</taxon>
        <taxon>Actinomycetota</taxon>
        <taxon>Actinomycetes</taxon>
        <taxon>Mycobacteriales</taxon>
        <taxon>Nocardiaceae</taxon>
        <taxon>Nocardia</taxon>
    </lineage>
</organism>
<accession>A0A516NPZ0</accession>
<dbReference type="GeneID" id="80334999"/>
<sequence length="198" mass="21834">MSPDERDQLELQVIQDVLDTVEAKLRERERCGWHLTVSRMRIYATILHAVIVSARATHSHPTTLDRADILDVIFDGIEPADSDSAGQLVEDIIDRNSLPASRSRRHRGRPSMSDGSSTAARVEAVVVRDPDGPTDVSIFVDGMEVPATLFPVDAGAGWTWAEWMRTRDVNLALASPAARAALLHIYANVPGERYIGRV</sequence>
<gene>
    <name evidence="2" type="ORF">FOH10_21820</name>
</gene>
<proteinExistence type="predicted"/>
<dbReference type="RefSeq" id="WP_143982125.1">
    <property type="nucleotide sequence ID" value="NZ_CP041695.1"/>
</dbReference>
<evidence type="ECO:0000313" key="3">
    <source>
        <dbReference type="Proteomes" id="UP000317039"/>
    </source>
</evidence>
<evidence type="ECO:0000313" key="2">
    <source>
        <dbReference type="EMBL" id="QDP80958.1"/>
    </source>
</evidence>
<protein>
    <submittedName>
        <fullName evidence="2">Uncharacterized protein</fullName>
    </submittedName>
</protein>
<dbReference type="Proteomes" id="UP000317039">
    <property type="component" value="Chromosome"/>
</dbReference>
<dbReference type="AlphaFoldDB" id="A0A516NPZ0"/>